<gene>
    <name evidence="1" type="ORF">HNY73_010901</name>
</gene>
<organism evidence="1 2">
    <name type="scientific">Argiope bruennichi</name>
    <name type="common">Wasp spider</name>
    <name type="synonym">Aranea bruennichi</name>
    <dbReference type="NCBI Taxonomy" id="94029"/>
    <lineage>
        <taxon>Eukaryota</taxon>
        <taxon>Metazoa</taxon>
        <taxon>Ecdysozoa</taxon>
        <taxon>Arthropoda</taxon>
        <taxon>Chelicerata</taxon>
        <taxon>Arachnida</taxon>
        <taxon>Araneae</taxon>
        <taxon>Araneomorphae</taxon>
        <taxon>Entelegynae</taxon>
        <taxon>Araneoidea</taxon>
        <taxon>Araneidae</taxon>
        <taxon>Argiope</taxon>
    </lineage>
</organism>
<name>A0A8T0F4W8_ARGBR</name>
<reference evidence="1" key="1">
    <citation type="journal article" date="2020" name="bioRxiv">
        <title>Chromosome-level reference genome of the European wasp spider Argiope bruennichi: a resource for studies on range expansion and evolutionary adaptation.</title>
        <authorList>
            <person name="Sheffer M.M."/>
            <person name="Hoppe A."/>
            <person name="Krehenwinkel H."/>
            <person name="Uhl G."/>
            <person name="Kuss A.W."/>
            <person name="Jensen L."/>
            <person name="Jensen C."/>
            <person name="Gillespie R.G."/>
            <person name="Hoff K.J."/>
            <person name="Prost S."/>
        </authorList>
    </citation>
    <scope>NUCLEOTIDE SEQUENCE</scope>
</reference>
<accession>A0A8T0F4W8</accession>
<dbReference type="AlphaFoldDB" id="A0A8T0F4W8"/>
<dbReference type="Proteomes" id="UP000807504">
    <property type="component" value="Unassembled WGS sequence"/>
</dbReference>
<keyword evidence="2" id="KW-1185">Reference proteome</keyword>
<reference evidence="1" key="2">
    <citation type="submission" date="2020-06" db="EMBL/GenBank/DDBJ databases">
        <authorList>
            <person name="Sheffer M."/>
        </authorList>
    </citation>
    <scope>NUCLEOTIDE SEQUENCE</scope>
</reference>
<dbReference type="EMBL" id="JABXBU010000030">
    <property type="protein sequence ID" value="KAF8785348.1"/>
    <property type="molecule type" value="Genomic_DNA"/>
</dbReference>
<protein>
    <submittedName>
        <fullName evidence="1">Uncharacterized protein</fullName>
    </submittedName>
</protein>
<sequence>MFEGSPPGPQDKSILQVDCTERFNTLLESCGGRVSVGEADMQEMIDLVNEMVPTNDARLLPVYKSFFSEELKSFARKRDGLLWCLRKMEGIPYLIEFAMTLYFKYDRLMWQMDKWTRLGELAIQFIYSSPGPESCLGDCPTCTEPLHRKVINKTEGSSEENEIFYDLIEETTEDLRKLTKYLDKETMGSPPKQKSQLMLLLKVSGRIILERK</sequence>
<comment type="caution">
    <text evidence="1">The sequence shown here is derived from an EMBL/GenBank/DDBJ whole genome shotgun (WGS) entry which is preliminary data.</text>
</comment>
<evidence type="ECO:0000313" key="2">
    <source>
        <dbReference type="Proteomes" id="UP000807504"/>
    </source>
</evidence>
<evidence type="ECO:0000313" key="1">
    <source>
        <dbReference type="EMBL" id="KAF8785348.1"/>
    </source>
</evidence>
<proteinExistence type="predicted"/>